<sequence length="84" mass="9545">MARKKTQLWKKVAVALIPQPAVTKGEANHFETRSECSENELVILRWAPFSVGNIHLRREQSPVDPCLDLHDPGSFGNEFFRSPD</sequence>
<accession>A0A8X6UPA8</accession>
<dbReference type="AlphaFoldDB" id="A0A8X6UPA8"/>
<name>A0A8X6UPA8_TRICX</name>
<keyword evidence="2" id="KW-1185">Reference proteome</keyword>
<organism evidence="1 2">
    <name type="scientific">Trichonephila clavipes</name>
    <name type="common">Golden silk orbweaver</name>
    <name type="synonym">Nephila clavipes</name>
    <dbReference type="NCBI Taxonomy" id="2585209"/>
    <lineage>
        <taxon>Eukaryota</taxon>
        <taxon>Metazoa</taxon>
        <taxon>Ecdysozoa</taxon>
        <taxon>Arthropoda</taxon>
        <taxon>Chelicerata</taxon>
        <taxon>Arachnida</taxon>
        <taxon>Araneae</taxon>
        <taxon>Araneomorphae</taxon>
        <taxon>Entelegynae</taxon>
        <taxon>Araneoidea</taxon>
        <taxon>Nephilidae</taxon>
        <taxon>Trichonephila</taxon>
    </lineage>
</organism>
<proteinExistence type="predicted"/>
<evidence type="ECO:0000313" key="1">
    <source>
        <dbReference type="EMBL" id="GFX87001.1"/>
    </source>
</evidence>
<dbReference type="EMBL" id="BMAU01021021">
    <property type="protein sequence ID" value="GFX87001.1"/>
    <property type="molecule type" value="Genomic_DNA"/>
</dbReference>
<evidence type="ECO:0000313" key="2">
    <source>
        <dbReference type="Proteomes" id="UP000887159"/>
    </source>
</evidence>
<protein>
    <submittedName>
        <fullName evidence="1">Uncharacterized protein</fullName>
    </submittedName>
</protein>
<reference evidence="1" key="1">
    <citation type="submission" date="2020-08" db="EMBL/GenBank/DDBJ databases">
        <title>Multicomponent nature underlies the extraordinary mechanical properties of spider dragline silk.</title>
        <authorList>
            <person name="Kono N."/>
            <person name="Nakamura H."/>
            <person name="Mori M."/>
            <person name="Yoshida Y."/>
            <person name="Ohtoshi R."/>
            <person name="Malay A.D."/>
            <person name="Moran D.A.P."/>
            <person name="Tomita M."/>
            <person name="Numata K."/>
            <person name="Arakawa K."/>
        </authorList>
    </citation>
    <scope>NUCLEOTIDE SEQUENCE</scope>
</reference>
<gene>
    <name evidence="1" type="ORF">TNCV_2636411</name>
</gene>
<dbReference type="Proteomes" id="UP000887159">
    <property type="component" value="Unassembled WGS sequence"/>
</dbReference>
<comment type="caution">
    <text evidence="1">The sequence shown here is derived from an EMBL/GenBank/DDBJ whole genome shotgun (WGS) entry which is preliminary data.</text>
</comment>